<proteinExistence type="predicted"/>
<reference evidence="3" key="1">
    <citation type="submission" date="2017-09" db="EMBL/GenBank/DDBJ databases">
        <title>Depth-based differentiation of microbial function through sediment-hosted aquifers and enrichment of novel symbionts in the deep terrestrial subsurface.</title>
        <authorList>
            <person name="Probst A.J."/>
            <person name="Ladd B."/>
            <person name="Jarett J.K."/>
            <person name="Geller-Mcgrath D.E."/>
            <person name="Sieber C.M.K."/>
            <person name="Emerson J.B."/>
            <person name="Anantharaman K."/>
            <person name="Thomas B.C."/>
            <person name="Malmstrom R."/>
            <person name="Stieglmeier M."/>
            <person name="Klingl A."/>
            <person name="Woyke T."/>
            <person name="Ryan C.M."/>
            <person name="Banfield J.F."/>
        </authorList>
    </citation>
    <scope>NUCLEOTIDE SEQUENCE [LARGE SCALE GENOMIC DNA]</scope>
</reference>
<organism evidence="2 3">
    <name type="scientific">Candidatus Berkelbacteria bacterium CG10_big_fil_rev_8_21_14_0_10_43_13</name>
    <dbReference type="NCBI Taxonomy" id="1974514"/>
    <lineage>
        <taxon>Bacteria</taxon>
        <taxon>Candidatus Berkelbacteria</taxon>
    </lineage>
</organism>
<evidence type="ECO:0000313" key="2">
    <source>
        <dbReference type="EMBL" id="PIS07401.1"/>
    </source>
</evidence>
<gene>
    <name evidence="2" type="ORF">COT78_03860</name>
</gene>
<evidence type="ECO:0008006" key="4">
    <source>
        <dbReference type="Google" id="ProtNLM"/>
    </source>
</evidence>
<name>A0A2H0W5R6_9BACT</name>
<comment type="caution">
    <text evidence="2">The sequence shown here is derived from an EMBL/GenBank/DDBJ whole genome shotgun (WGS) entry which is preliminary data.</text>
</comment>
<feature type="chain" id="PRO_5013823135" description="Excalibur calcium-binding domain-containing protein" evidence="1">
    <location>
        <begin position="18"/>
        <end position="90"/>
    </location>
</feature>
<feature type="signal peptide" evidence="1">
    <location>
        <begin position="1"/>
        <end position="17"/>
    </location>
</feature>
<sequence length="90" mass="9364">MTWSVAASPIAIVPTLAASPLVATGNLIAYDNRAVQVAALATTKGDYNICATITEAANDTGNKETSVAYDATTKYTKRDANSTSCEVYAD</sequence>
<accession>A0A2H0W5R6</accession>
<feature type="non-terminal residue" evidence="2">
    <location>
        <position position="90"/>
    </location>
</feature>
<dbReference type="Proteomes" id="UP000231382">
    <property type="component" value="Unassembled WGS sequence"/>
</dbReference>
<evidence type="ECO:0000313" key="3">
    <source>
        <dbReference type="Proteomes" id="UP000231382"/>
    </source>
</evidence>
<protein>
    <recommendedName>
        <fullName evidence="4">Excalibur calcium-binding domain-containing protein</fullName>
    </recommendedName>
</protein>
<dbReference type="EMBL" id="PEZW01000026">
    <property type="protein sequence ID" value="PIS07401.1"/>
    <property type="molecule type" value="Genomic_DNA"/>
</dbReference>
<keyword evidence="1" id="KW-0732">Signal</keyword>
<evidence type="ECO:0000256" key="1">
    <source>
        <dbReference type="SAM" id="SignalP"/>
    </source>
</evidence>
<dbReference type="AlphaFoldDB" id="A0A2H0W5R6"/>